<dbReference type="EMBL" id="FNII01000026">
    <property type="protein sequence ID" value="SDO41765.1"/>
    <property type="molecule type" value="Genomic_DNA"/>
</dbReference>
<reference evidence="3" key="1">
    <citation type="submission" date="2016-10" db="EMBL/GenBank/DDBJ databases">
        <authorList>
            <person name="Varghese N."/>
            <person name="Submissions S."/>
        </authorList>
    </citation>
    <scope>NUCLEOTIDE SEQUENCE [LARGE SCALE GENOMIC DNA]</scope>
    <source>
        <strain evidence="3">CGMCC 1.6494</strain>
    </source>
</reference>
<dbReference type="AlphaFoldDB" id="A0A1H0JDA4"/>
<evidence type="ECO:0000313" key="3">
    <source>
        <dbReference type="Proteomes" id="UP000199677"/>
    </source>
</evidence>
<evidence type="ECO:0000256" key="1">
    <source>
        <dbReference type="SAM" id="Coils"/>
    </source>
</evidence>
<gene>
    <name evidence="2" type="ORF">SAMN04487951_12612</name>
</gene>
<accession>A0A1H0JDA4</accession>
<dbReference type="STRING" id="416873.SAMN04487951_12612"/>
<protein>
    <submittedName>
        <fullName evidence="2">Uncharacterized protein</fullName>
    </submittedName>
</protein>
<dbReference type="Proteomes" id="UP000199677">
    <property type="component" value="Unassembled WGS sequence"/>
</dbReference>
<proteinExistence type="predicted"/>
<name>A0A1H0JDA4_9GAMM</name>
<evidence type="ECO:0000313" key="2">
    <source>
        <dbReference type="EMBL" id="SDO41765.1"/>
    </source>
</evidence>
<keyword evidence="3" id="KW-1185">Reference proteome</keyword>
<feature type="coiled-coil region" evidence="1">
    <location>
        <begin position="9"/>
        <end position="64"/>
    </location>
</feature>
<keyword evidence="1" id="KW-0175">Coiled coil</keyword>
<organism evidence="2 3">
    <name type="scientific">Vreelandella arcis</name>
    <dbReference type="NCBI Taxonomy" id="416873"/>
    <lineage>
        <taxon>Bacteria</taxon>
        <taxon>Pseudomonadati</taxon>
        <taxon>Pseudomonadota</taxon>
        <taxon>Gammaproteobacteria</taxon>
        <taxon>Oceanospirillales</taxon>
        <taxon>Halomonadaceae</taxon>
        <taxon>Vreelandella</taxon>
    </lineage>
</organism>
<sequence>MTELETLLLRQLEQQQRDSEQLVNGLSEQLERLQTALKEQQGDNQALRRELKESDQKNEKLFSDLTQRVNYLSDLLEHFTSVARE</sequence>
<dbReference type="RefSeq" id="WP_244511419.1">
    <property type="nucleotide sequence ID" value="NZ_FNII01000026.1"/>
</dbReference>